<dbReference type="PROSITE" id="PS00107">
    <property type="entry name" value="PROTEIN_KINASE_ATP"/>
    <property type="match status" value="1"/>
</dbReference>
<dbReference type="GO" id="GO:0004691">
    <property type="term" value="F:cAMP-dependent protein kinase activity"/>
    <property type="evidence" value="ECO:0007669"/>
    <property type="project" value="TreeGrafter"/>
</dbReference>
<feature type="active site" description="Proton acceptor" evidence="16">
    <location>
        <position position="611"/>
    </location>
</feature>
<dbReference type="GO" id="GO:0005952">
    <property type="term" value="C:cAMP-dependent protein kinase complex"/>
    <property type="evidence" value="ECO:0007669"/>
    <property type="project" value="TreeGrafter"/>
</dbReference>
<gene>
    <name evidence="23" type="ORF">SEMRO_792_G203130.1</name>
</gene>
<dbReference type="Pfam" id="PF00027">
    <property type="entry name" value="cNMP_binding"/>
    <property type="match status" value="3"/>
</dbReference>
<evidence type="ECO:0000256" key="16">
    <source>
        <dbReference type="PIRSR" id="PIRSR000559-1"/>
    </source>
</evidence>
<evidence type="ECO:0000256" key="18">
    <source>
        <dbReference type="PROSITE-ProRule" id="PRU10141"/>
    </source>
</evidence>
<keyword evidence="24" id="KW-1185">Reference proteome</keyword>
<dbReference type="Gene3D" id="1.10.510.10">
    <property type="entry name" value="Transferase(Phosphotransferase) domain 1"/>
    <property type="match status" value="1"/>
</dbReference>
<evidence type="ECO:0000256" key="9">
    <source>
        <dbReference type="ARBA" id="ARBA00022741"/>
    </source>
</evidence>
<organism evidence="23 24">
    <name type="scientific">Seminavis robusta</name>
    <dbReference type="NCBI Taxonomy" id="568900"/>
    <lineage>
        <taxon>Eukaryota</taxon>
        <taxon>Sar</taxon>
        <taxon>Stramenopiles</taxon>
        <taxon>Ochrophyta</taxon>
        <taxon>Bacillariophyta</taxon>
        <taxon>Bacillariophyceae</taxon>
        <taxon>Bacillariophycidae</taxon>
        <taxon>Naviculales</taxon>
        <taxon>Naviculaceae</taxon>
        <taxon>Seminavis</taxon>
    </lineage>
</organism>
<sequence length="803" mass="89463">MKGILRKKGGKSKASSKPSLKQSPRPSTPQGSDAGKRREGLKRTKGSKGKISPQDGETNTAPASERNVRAPKQNRQNIFAQSLDIEAETNFETPVFPKSATAIQFIDGIMEDNFVFASLAPKERRTMIDAMKCETVPAKTQIIKQGETGDYFYVVEQGTVNFEVDSVNVGSCSRGGAFGELALLYDSPRAATCLAHTECELWKVDQKTFRYILANSTNSQKKDVHHILQKVPFLTDLDKLDLIKLSDAFVAKSYPEGGRIINKGDVGENFYIIQEGTAKVHDIGFGDSASIEISLKAGDYFGERALLTGDPRAAHVTATSTCICLCLSRETFQQVLGPLQGAIDRAMKKRALMGVPVFADSKLQQFEMARLTELIVETTFQPGTVLAEKGKPLIQNLYVILHGKVAVVNQDGMVKILKDADYFGDRYLKEPDGCLSNQSITVKQATKCVVLSKHDIEGVLGNIARLGEPLTNVSATMDRSIRFKDLEKTRILGVGTFGIVWLVNHKKTSKPYALKQLDKREIMGHHQIDGVLREKNIMASLDHPFVIDLVSTFQDECHLYMLIDLVQGGELFSVIHSEKRDGIPNGNARFYAACILEAMSHLHCRNICYRDLKPENVLIDQWGYTVLVDLGFAKVVVDKTYTLCGTPEYLAPEIIVSKGHDKGVDYWAYGALIFEMIVGVSPFYSEGTDQVSLFKRIVQASFEFPEGIVHEQAEDLIKRLLTHRQADRLGCMASGEDDIRNHKWFSVINVDKLLRKQFPVPWKPKIKNALDASHFENYQDLENELPPKTKPLTTAEQVAFKDF</sequence>
<evidence type="ECO:0000256" key="6">
    <source>
        <dbReference type="ARBA" id="ARBA00022535"/>
    </source>
</evidence>
<evidence type="ECO:0000313" key="24">
    <source>
        <dbReference type="Proteomes" id="UP001153069"/>
    </source>
</evidence>
<dbReference type="GO" id="GO:0030553">
    <property type="term" value="F:cGMP binding"/>
    <property type="evidence" value="ECO:0007669"/>
    <property type="project" value="UniProtKB-KW"/>
</dbReference>
<comment type="cofactor">
    <cofactor evidence="1">
        <name>Mg(2+)</name>
        <dbReference type="ChEBI" id="CHEBI:18420"/>
    </cofactor>
</comment>
<feature type="domain" description="AGC-kinase C-terminal" evidence="22">
    <location>
        <begin position="746"/>
        <end position="803"/>
    </location>
</feature>
<dbReference type="InterPro" id="IPR002374">
    <property type="entry name" value="cGMP_dep_kinase"/>
</dbReference>
<comment type="subcellular location">
    <subcellularLocation>
        <location evidence="2">Endomembrane system</location>
    </subcellularLocation>
</comment>
<evidence type="ECO:0000256" key="17">
    <source>
        <dbReference type="PIRSR" id="PIRSR000559-2"/>
    </source>
</evidence>
<dbReference type="FunFam" id="2.60.120.10:FF:000068">
    <property type="entry name" value="cGMP-dependent protein kinase"/>
    <property type="match status" value="1"/>
</dbReference>
<reference evidence="23" key="1">
    <citation type="submission" date="2020-06" db="EMBL/GenBank/DDBJ databases">
        <authorList>
            <consortium name="Plant Systems Biology data submission"/>
        </authorList>
    </citation>
    <scope>NUCLEOTIDE SEQUENCE</scope>
    <source>
        <strain evidence="23">D6</strain>
    </source>
</reference>
<dbReference type="InterPro" id="IPR008271">
    <property type="entry name" value="Ser/Thr_kinase_AS"/>
</dbReference>
<keyword evidence="5" id="KW-0723">Serine/threonine-protein kinase</keyword>
<dbReference type="EC" id="2.7.11.12" evidence="4"/>
<evidence type="ECO:0000256" key="15">
    <source>
        <dbReference type="ARBA" id="ARBA00047462"/>
    </source>
</evidence>
<evidence type="ECO:0000313" key="23">
    <source>
        <dbReference type="EMBL" id="CAB9516569.1"/>
    </source>
</evidence>
<dbReference type="InterPro" id="IPR018490">
    <property type="entry name" value="cNMP-bd_dom_sf"/>
</dbReference>
<dbReference type="SMART" id="SM00220">
    <property type="entry name" value="S_TKc"/>
    <property type="match status" value="1"/>
</dbReference>
<keyword evidence="8" id="KW-0479">Metal-binding</keyword>
<evidence type="ECO:0000256" key="10">
    <source>
        <dbReference type="ARBA" id="ARBA00022777"/>
    </source>
</evidence>
<evidence type="ECO:0000256" key="12">
    <source>
        <dbReference type="ARBA" id="ARBA00022992"/>
    </source>
</evidence>
<evidence type="ECO:0000256" key="4">
    <source>
        <dbReference type="ARBA" id="ARBA00012428"/>
    </source>
</evidence>
<dbReference type="Proteomes" id="UP001153069">
    <property type="component" value="Unassembled WGS sequence"/>
</dbReference>
<feature type="compositionally biased region" description="Low complexity" evidence="19">
    <location>
        <begin position="12"/>
        <end position="24"/>
    </location>
</feature>
<dbReference type="InterPro" id="IPR018488">
    <property type="entry name" value="cNMP-bd_CS"/>
</dbReference>
<evidence type="ECO:0000259" key="22">
    <source>
        <dbReference type="PROSITE" id="PS51285"/>
    </source>
</evidence>
<dbReference type="InterPro" id="IPR000719">
    <property type="entry name" value="Prot_kinase_dom"/>
</dbReference>
<feature type="domain" description="Cyclic nucleotide-binding" evidence="21">
    <location>
        <begin position="395"/>
        <end position="461"/>
    </location>
</feature>
<dbReference type="Gene3D" id="2.60.120.10">
    <property type="entry name" value="Jelly Rolls"/>
    <property type="match status" value="3"/>
</dbReference>
<feature type="domain" description="Protein kinase" evidence="20">
    <location>
        <begin position="486"/>
        <end position="745"/>
    </location>
</feature>
<dbReference type="InterPro" id="IPR017441">
    <property type="entry name" value="Protein_kinase_ATP_BS"/>
</dbReference>
<feature type="binding site" evidence="17 18">
    <location>
        <position position="515"/>
    </location>
    <ligand>
        <name>ATP</name>
        <dbReference type="ChEBI" id="CHEBI:30616"/>
    </ligand>
</feature>
<comment type="similarity">
    <text evidence="3">Belongs to the protein kinase superfamily. AGC Ser/Thr protein kinase family. cGMP subfamily.</text>
</comment>
<dbReference type="PROSITE" id="PS50011">
    <property type="entry name" value="PROTEIN_KINASE_DOM"/>
    <property type="match status" value="1"/>
</dbReference>
<dbReference type="OrthoDB" id="35715at2759"/>
<dbReference type="PROSITE" id="PS00888">
    <property type="entry name" value="CNMP_BINDING_1"/>
    <property type="match status" value="2"/>
</dbReference>
<dbReference type="Pfam" id="PF00069">
    <property type="entry name" value="Pkinase"/>
    <property type="match status" value="1"/>
</dbReference>
<comment type="catalytic activity">
    <reaction evidence="14">
        <text>L-threonyl-[protein] + ATP = O-phospho-L-threonyl-[protein] + ADP + H(+)</text>
        <dbReference type="Rhea" id="RHEA:46608"/>
        <dbReference type="Rhea" id="RHEA-COMP:11060"/>
        <dbReference type="Rhea" id="RHEA-COMP:11605"/>
        <dbReference type="ChEBI" id="CHEBI:15378"/>
        <dbReference type="ChEBI" id="CHEBI:30013"/>
        <dbReference type="ChEBI" id="CHEBI:30616"/>
        <dbReference type="ChEBI" id="CHEBI:61977"/>
        <dbReference type="ChEBI" id="CHEBI:456216"/>
        <dbReference type="EC" id="2.7.11.12"/>
    </reaction>
</comment>
<dbReference type="PROSITE" id="PS51285">
    <property type="entry name" value="AGC_KINASE_CTER"/>
    <property type="match status" value="1"/>
</dbReference>
<dbReference type="SUPFAM" id="SSF51206">
    <property type="entry name" value="cAMP-binding domain-like"/>
    <property type="match status" value="3"/>
</dbReference>
<evidence type="ECO:0000259" key="20">
    <source>
        <dbReference type="PROSITE" id="PS50011"/>
    </source>
</evidence>
<dbReference type="GO" id="GO:0005524">
    <property type="term" value="F:ATP binding"/>
    <property type="evidence" value="ECO:0007669"/>
    <property type="project" value="UniProtKB-UniRule"/>
</dbReference>
<evidence type="ECO:0000256" key="19">
    <source>
        <dbReference type="SAM" id="MobiDB-lite"/>
    </source>
</evidence>
<dbReference type="PIRSF" id="PIRSF000559">
    <property type="entry name" value="cGMP-dep_kinase"/>
    <property type="match status" value="1"/>
</dbReference>
<keyword evidence="9 17" id="KW-0547">Nucleotide-binding</keyword>
<dbReference type="PANTHER" id="PTHR24353">
    <property type="entry name" value="CYCLIC NUCLEOTIDE-DEPENDENT PROTEIN KINASE"/>
    <property type="match status" value="1"/>
</dbReference>
<dbReference type="PROSITE" id="PS00889">
    <property type="entry name" value="CNMP_BINDING_2"/>
    <property type="match status" value="1"/>
</dbReference>
<feature type="region of interest" description="Disordered" evidence="19">
    <location>
        <begin position="1"/>
        <end position="75"/>
    </location>
</feature>
<keyword evidence="12" id="KW-0142">cGMP-binding</keyword>
<dbReference type="EMBL" id="CAICTM010000791">
    <property type="protein sequence ID" value="CAB9516569.1"/>
    <property type="molecule type" value="Genomic_DNA"/>
</dbReference>
<accession>A0A9N8EC99</accession>
<dbReference type="AlphaFoldDB" id="A0A9N8EC99"/>
<dbReference type="InterPro" id="IPR014710">
    <property type="entry name" value="RmlC-like_jellyroll"/>
</dbReference>
<dbReference type="PROSITE" id="PS50042">
    <property type="entry name" value="CNMP_BINDING_3"/>
    <property type="match status" value="3"/>
</dbReference>
<comment type="caution">
    <text evidence="23">The sequence shown here is derived from an EMBL/GenBank/DDBJ whole genome shotgun (WGS) entry which is preliminary data.</text>
</comment>
<dbReference type="PRINTS" id="PR00103">
    <property type="entry name" value="CAMPKINASE"/>
</dbReference>
<feature type="domain" description="Cyclic nucleotide-binding" evidence="21">
    <location>
        <begin position="115"/>
        <end position="230"/>
    </location>
</feature>
<evidence type="ECO:0000256" key="7">
    <source>
        <dbReference type="ARBA" id="ARBA00022679"/>
    </source>
</evidence>
<keyword evidence="10 23" id="KW-0418">Kinase</keyword>
<evidence type="ECO:0000256" key="3">
    <source>
        <dbReference type="ARBA" id="ARBA00006352"/>
    </source>
</evidence>
<keyword evidence="11 17" id="KW-0067">ATP-binding</keyword>
<feature type="compositionally biased region" description="Basic residues" evidence="19">
    <location>
        <begin position="1"/>
        <end position="11"/>
    </location>
</feature>
<dbReference type="InterPro" id="IPR000595">
    <property type="entry name" value="cNMP-bd_dom"/>
</dbReference>
<keyword evidence="7" id="KW-0808">Transferase</keyword>
<evidence type="ECO:0000256" key="1">
    <source>
        <dbReference type="ARBA" id="ARBA00001946"/>
    </source>
</evidence>
<evidence type="ECO:0000256" key="5">
    <source>
        <dbReference type="ARBA" id="ARBA00022527"/>
    </source>
</evidence>
<evidence type="ECO:0000256" key="14">
    <source>
        <dbReference type="ARBA" id="ARBA00047298"/>
    </source>
</evidence>
<evidence type="ECO:0000259" key="21">
    <source>
        <dbReference type="PROSITE" id="PS50042"/>
    </source>
</evidence>
<dbReference type="GO" id="GO:0012505">
    <property type="term" value="C:endomembrane system"/>
    <property type="evidence" value="ECO:0007669"/>
    <property type="project" value="UniProtKB-SubCell"/>
</dbReference>
<dbReference type="GO" id="GO:0004692">
    <property type="term" value="F:cGMP-dependent protein kinase activity"/>
    <property type="evidence" value="ECO:0007669"/>
    <property type="project" value="UniProtKB-EC"/>
</dbReference>
<dbReference type="PANTHER" id="PTHR24353:SF143">
    <property type="entry name" value="PROTEIN KINASE DOMAIN-CONTAINING PROTEIN"/>
    <property type="match status" value="1"/>
</dbReference>
<dbReference type="CDD" id="cd00038">
    <property type="entry name" value="CAP_ED"/>
    <property type="match status" value="3"/>
</dbReference>
<keyword evidence="6" id="KW-0140">cGMP</keyword>
<protein>
    <recommendedName>
        <fullName evidence="13">cGMP-dependent protein kinase</fullName>
        <ecNumber evidence="4">2.7.11.12</ecNumber>
    </recommendedName>
</protein>
<proteinExistence type="inferred from homology"/>
<dbReference type="SUPFAM" id="SSF56112">
    <property type="entry name" value="Protein kinase-like (PK-like)"/>
    <property type="match status" value="1"/>
</dbReference>
<name>A0A9N8EC99_9STRA</name>
<dbReference type="PROSITE" id="PS00108">
    <property type="entry name" value="PROTEIN_KINASE_ST"/>
    <property type="match status" value="1"/>
</dbReference>
<evidence type="ECO:0000256" key="11">
    <source>
        <dbReference type="ARBA" id="ARBA00022840"/>
    </source>
</evidence>
<dbReference type="GO" id="GO:0046872">
    <property type="term" value="F:metal ion binding"/>
    <property type="evidence" value="ECO:0007669"/>
    <property type="project" value="UniProtKB-KW"/>
</dbReference>
<evidence type="ECO:0000256" key="13">
    <source>
        <dbReference type="ARBA" id="ARBA00024113"/>
    </source>
</evidence>
<feature type="binding site" evidence="17">
    <location>
        <begin position="492"/>
        <end position="500"/>
    </location>
    <ligand>
        <name>ATP</name>
        <dbReference type="ChEBI" id="CHEBI:30616"/>
    </ligand>
</feature>
<feature type="domain" description="Cyclic nucleotide-binding" evidence="21">
    <location>
        <begin position="233"/>
        <end position="338"/>
    </location>
</feature>
<evidence type="ECO:0000256" key="2">
    <source>
        <dbReference type="ARBA" id="ARBA00004308"/>
    </source>
</evidence>
<evidence type="ECO:0000256" key="8">
    <source>
        <dbReference type="ARBA" id="ARBA00022723"/>
    </source>
</evidence>
<dbReference type="Gene3D" id="3.30.200.20">
    <property type="entry name" value="Phosphorylase Kinase, domain 1"/>
    <property type="match status" value="1"/>
</dbReference>
<dbReference type="InterPro" id="IPR011009">
    <property type="entry name" value="Kinase-like_dom_sf"/>
</dbReference>
<comment type="catalytic activity">
    <reaction evidence="15">
        <text>L-seryl-[protein] + ATP = O-phospho-L-seryl-[protein] + ADP + H(+)</text>
        <dbReference type="Rhea" id="RHEA:17989"/>
        <dbReference type="Rhea" id="RHEA-COMP:9863"/>
        <dbReference type="Rhea" id="RHEA-COMP:11604"/>
        <dbReference type="ChEBI" id="CHEBI:15378"/>
        <dbReference type="ChEBI" id="CHEBI:29999"/>
        <dbReference type="ChEBI" id="CHEBI:30616"/>
        <dbReference type="ChEBI" id="CHEBI:83421"/>
        <dbReference type="ChEBI" id="CHEBI:456216"/>
        <dbReference type="EC" id="2.7.11.12"/>
    </reaction>
</comment>
<dbReference type="SMART" id="SM00100">
    <property type="entry name" value="cNMP"/>
    <property type="match status" value="3"/>
</dbReference>
<dbReference type="InterPro" id="IPR000961">
    <property type="entry name" value="AGC-kinase_C"/>
</dbReference>